<accession>A0A1H4RTG9</accession>
<name>A0A1H4RTG9_9NOCA</name>
<protein>
    <submittedName>
        <fullName evidence="1">Transcriptional regulator, AbiEi antitoxin, Type IV TA system</fullName>
    </submittedName>
</protein>
<dbReference type="RefSeq" id="WP_072947508.1">
    <property type="nucleotide sequence ID" value="NZ_FNSV01000005.1"/>
</dbReference>
<gene>
    <name evidence="1" type="ORF">SAMN04490239_3767</name>
</gene>
<evidence type="ECO:0000313" key="1">
    <source>
        <dbReference type="EMBL" id="SEC34911.1"/>
    </source>
</evidence>
<keyword evidence="2" id="KW-1185">Reference proteome</keyword>
<dbReference type="OrthoDB" id="5517693at2"/>
<organism evidence="1 2">
    <name type="scientific">Rhodococcus koreensis</name>
    <dbReference type="NCBI Taxonomy" id="99653"/>
    <lineage>
        <taxon>Bacteria</taxon>
        <taxon>Bacillati</taxon>
        <taxon>Actinomycetota</taxon>
        <taxon>Actinomycetes</taxon>
        <taxon>Mycobacteriales</taxon>
        <taxon>Nocardiaceae</taxon>
        <taxon>Rhodococcus</taxon>
    </lineage>
</organism>
<dbReference type="AlphaFoldDB" id="A0A1H4RTG9"/>
<reference evidence="2" key="1">
    <citation type="submission" date="2016-10" db="EMBL/GenBank/DDBJ databases">
        <authorList>
            <person name="Varghese N."/>
            <person name="Submissions S."/>
        </authorList>
    </citation>
    <scope>NUCLEOTIDE SEQUENCE [LARGE SCALE GENOMIC DNA]</scope>
    <source>
        <strain evidence="2">DSM 44498</strain>
    </source>
</reference>
<proteinExistence type="predicted"/>
<dbReference type="Proteomes" id="UP000183561">
    <property type="component" value="Unassembled WGS sequence"/>
</dbReference>
<sequence>MEHDPGAMLRRQEALGRGYSDDEIRRLYTRGEWQRIGRGAYLSAAVCSALGDEERHRFLIDSTLHALSDDAVLSHQSAAVVYGLPLWRTALDRVHVTRNRRGGGRVKRRITVHCAPIGDRVAVVDAELALAARRHGIDAARRVVHFVSGHSESVGESRSRVMLARAGLAVPSQQGEVFDPGGRRVGRVDFHFDGIVLGEFDGRVKYGRLLKPGQSPGDAVFAEKQREDALRDLGYQVVRWTWDDLESPSQAVDRVRRAIARAESPRGWVVQAPLPSAQPLTVRSL</sequence>
<evidence type="ECO:0000313" key="2">
    <source>
        <dbReference type="Proteomes" id="UP000183561"/>
    </source>
</evidence>
<dbReference type="EMBL" id="FNSV01000005">
    <property type="protein sequence ID" value="SEC34911.1"/>
    <property type="molecule type" value="Genomic_DNA"/>
</dbReference>